<evidence type="ECO:0000313" key="1">
    <source>
        <dbReference type="EMBL" id="OAA78714.1"/>
    </source>
</evidence>
<accession>A0A168I411</accession>
<dbReference type="OrthoDB" id="2333384at2759"/>
<comment type="caution">
    <text evidence="1">The sequence shown here is derived from an EMBL/GenBank/DDBJ whole genome shotgun (WGS) entry which is preliminary data.</text>
</comment>
<gene>
    <name evidence="1" type="ORF">LEL_02200</name>
</gene>
<dbReference type="Proteomes" id="UP000076881">
    <property type="component" value="Unassembled WGS sequence"/>
</dbReference>
<evidence type="ECO:0008006" key="3">
    <source>
        <dbReference type="Google" id="ProtNLM"/>
    </source>
</evidence>
<sequence>MPRTGYKSNNALSIELDRWQTFTPGDVISGMVQRTAPLVDNNTTVTLRLFGRAKSKITVKHQHGTSNYRNRFNFFDDSSAWTLFEGPLQVSGDTQSWRFEAQIPIKPAASALAATKNPDTSFLPLDPQNIEGSTIPSVFYYKGANFWSSTTVIAHVEYYLEAELKPSKGSSCNATLPLFVYTPGSYLSAKDTRFDMVPISECLELPPSLMAPNAHGLGAKKKSFFSRSKVPEFRFNVNVGYPAQVQLGNEITFFIGVVPLVEDANITEQKPSLTFRLEAFELTLKSTTNAVCPGTFSPKRVAVMEKYTSSTKDVLKNLGDAISLPFGLDCKPLNIGNVLQLVLENDGIYVAGQRIGKAFKPQLAPDFTTFCISHTHQICWELRVEVCGKIRKIAGEASVQLLGPSREKIEATMSELSDDEKKERLKLIMGATETGIEGLTVISDIVQAFAS</sequence>
<dbReference type="InterPro" id="IPR014752">
    <property type="entry name" value="Arrestin-like_C"/>
</dbReference>
<dbReference type="AlphaFoldDB" id="A0A168I411"/>
<keyword evidence="2" id="KW-1185">Reference proteome</keyword>
<dbReference type="Gene3D" id="2.60.40.640">
    <property type="match status" value="1"/>
</dbReference>
<reference evidence="1 2" key="1">
    <citation type="journal article" date="2016" name="Genome Biol. Evol.">
        <title>Divergent and convergent evolution of fungal pathogenicity.</title>
        <authorList>
            <person name="Shang Y."/>
            <person name="Xiao G."/>
            <person name="Zheng P."/>
            <person name="Cen K."/>
            <person name="Zhan S."/>
            <person name="Wang C."/>
        </authorList>
    </citation>
    <scope>NUCLEOTIDE SEQUENCE [LARGE SCALE GENOMIC DNA]</scope>
    <source>
        <strain evidence="1 2">RCEF 1005</strain>
    </source>
</reference>
<name>A0A168I411_CORDF</name>
<organism evidence="1 2">
    <name type="scientific">Akanthomyces lecanii RCEF 1005</name>
    <dbReference type="NCBI Taxonomy" id="1081108"/>
    <lineage>
        <taxon>Eukaryota</taxon>
        <taxon>Fungi</taxon>
        <taxon>Dikarya</taxon>
        <taxon>Ascomycota</taxon>
        <taxon>Pezizomycotina</taxon>
        <taxon>Sordariomycetes</taxon>
        <taxon>Hypocreomycetidae</taxon>
        <taxon>Hypocreales</taxon>
        <taxon>Cordycipitaceae</taxon>
        <taxon>Akanthomyces</taxon>
        <taxon>Cordyceps confragosa</taxon>
    </lineage>
</organism>
<protein>
    <recommendedName>
        <fullName evidence="3">Arrestin-like N-terminal domain-containing protein</fullName>
    </recommendedName>
</protein>
<proteinExistence type="predicted"/>
<dbReference type="EMBL" id="AZHF01000002">
    <property type="protein sequence ID" value="OAA78714.1"/>
    <property type="molecule type" value="Genomic_DNA"/>
</dbReference>
<evidence type="ECO:0000313" key="2">
    <source>
        <dbReference type="Proteomes" id="UP000076881"/>
    </source>
</evidence>